<evidence type="ECO:0008006" key="2">
    <source>
        <dbReference type="Google" id="ProtNLM"/>
    </source>
</evidence>
<accession>A0A0F9PRC9</accession>
<dbReference type="SUPFAM" id="SSF53474">
    <property type="entry name" value="alpha/beta-Hydrolases"/>
    <property type="match status" value="1"/>
</dbReference>
<name>A0A0F9PRC9_9ZZZZ</name>
<dbReference type="AlphaFoldDB" id="A0A0F9PRC9"/>
<dbReference type="Gene3D" id="3.40.50.1820">
    <property type="entry name" value="alpha/beta hydrolase"/>
    <property type="match status" value="1"/>
</dbReference>
<gene>
    <name evidence="1" type="ORF">LCGC14_0795370</name>
</gene>
<evidence type="ECO:0000313" key="1">
    <source>
        <dbReference type="EMBL" id="KKN34280.1"/>
    </source>
</evidence>
<protein>
    <recommendedName>
        <fullName evidence="2">Alpha/beta hydrolase</fullName>
    </recommendedName>
</protein>
<organism evidence="1">
    <name type="scientific">marine sediment metagenome</name>
    <dbReference type="NCBI Taxonomy" id="412755"/>
    <lineage>
        <taxon>unclassified sequences</taxon>
        <taxon>metagenomes</taxon>
        <taxon>ecological metagenomes</taxon>
    </lineage>
</organism>
<comment type="caution">
    <text evidence="1">The sequence shown here is derived from an EMBL/GenBank/DDBJ whole genome shotgun (WGS) entry which is preliminary data.</text>
</comment>
<dbReference type="EMBL" id="LAZR01002116">
    <property type="protein sequence ID" value="KKN34280.1"/>
    <property type="molecule type" value="Genomic_DNA"/>
</dbReference>
<dbReference type="InterPro" id="IPR029058">
    <property type="entry name" value="AB_hydrolase_fold"/>
</dbReference>
<reference evidence="1" key="1">
    <citation type="journal article" date="2015" name="Nature">
        <title>Complex archaea that bridge the gap between prokaryotes and eukaryotes.</title>
        <authorList>
            <person name="Spang A."/>
            <person name="Saw J.H."/>
            <person name="Jorgensen S.L."/>
            <person name="Zaremba-Niedzwiedzka K."/>
            <person name="Martijn J."/>
            <person name="Lind A.E."/>
            <person name="van Eijk R."/>
            <person name="Schleper C."/>
            <person name="Guy L."/>
            <person name="Ettema T.J."/>
        </authorList>
    </citation>
    <scope>NUCLEOTIDE SEQUENCE</scope>
</reference>
<proteinExistence type="predicted"/>
<sequence length="93" mass="10222">MTNNSKTGTIEVPYASLGYKILGQGIPTILIGDTVMAPRVMPQAMLDHFKIAFLDSRIYAQGTTPEKGFSLQLLADDIEALRTHLGWDKVVVM</sequence>